<feature type="compositionally biased region" description="Low complexity" evidence="1">
    <location>
        <begin position="302"/>
        <end position="314"/>
    </location>
</feature>
<gene>
    <name evidence="2" type="ORF">BLA3211_07219</name>
</gene>
<organism evidence="2 3">
    <name type="scientific">Burkholderia aenigmatica</name>
    <dbReference type="NCBI Taxonomy" id="2015348"/>
    <lineage>
        <taxon>Bacteria</taxon>
        <taxon>Pseudomonadati</taxon>
        <taxon>Pseudomonadota</taxon>
        <taxon>Betaproteobacteria</taxon>
        <taxon>Burkholderiales</taxon>
        <taxon>Burkholderiaceae</taxon>
        <taxon>Burkholderia</taxon>
        <taxon>Burkholderia cepacia complex</taxon>
    </lineage>
</organism>
<dbReference type="AlphaFoldDB" id="A0A6J5JM31"/>
<dbReference type="Proteomes" id="UP000494301">
    <property type="component" value="Unassembled WGS sequence"/>
</dbReference>
<name>A0A6J5JM31_9BURK</name>
<proteinExistence type="predicted"/>
<evidence type="ECO:0000313" key="2">
    <source>
        <dbReference type="EMBL" id="CAB3972902.1"/>
    </source>
</evidence>
<feature type="region of interest" description="Disordered" evidence="1">
    <location>
        <begin position="280"/>
        <end position="314"/>
    </location>
</feature>
<feature type="compositionally biased region" description="Acidic residues" evidence="1">
    <location>
        <begin position="289"/>
        <end position="301"/>
    </location>
</feature>
<accession>A0A6J5JM31</accession>
<protein>
    <submittedName>
        <fullName evidence="2">Uncharacterized protein</fullName>
    </submittedName>
</protein>
<evidence type="ECO:0000256" key="1">
    <source>
        <dbReference type="SAM" id="MobiDB-lite"/>
    </source>
</evidence>
<dbReference type="RefSeq" id="WP_175038245.1">
    <property type="nucleotide sequence ID" value="NZ_CABWIL020000035.1"/>
</dbReference>
<dbReference type="EMBL" id="CABWIL020000035">
    <property type="protein sequence ID" value="CAB3972902.1"/>
    <property type="molecule type" value="Genomic_DNA"/>
</dbReference>
<reference evidence="2 3" key="1">
    <citation type="submission" date="2020-04" db="EMBL/GenBank/DDBJ databases">
        <authorList>
            <person name="Depoorter E."/>
        </authorList>
    </citation>
    <scope>NUCLEOTIDE SEQUENCE [LARGE SCALE GENOMIC DNA]</scope>
    <source>
        <strain evidence="2 3">BCC0217</strain>
    </source>
</reference>
<sequence>MLIEQAFFSLPEVLHGSGYLQQDYEAGVVAAFSMSLLQVLNGRNVPNPISCLQSEKMFRAQGDFRGANGPRYFRTDLFMNIHSMTVGNKRLAQYGWRHNAWLEGKFFRRPSAPPETHSTAKTQAVAGMMADLIRLAVFVPERIDKQSRAGRYMLHVYDQPPEYYLTHQKRAWTKKLCADGSQDIVITGLGAEGASFKRILGDMPDLQLTLKVTNFVAKPVHTEHLPVYWCHLSRIDAVLARVGTHSFELKADRNIVVSSPDALDQIAAYVADRLHIAADSPEAQPVPEVDAEAEADEDEQQAGDAAVAGVPEAP</sequence>
<evidence type="ECO:0000313" key="3">
    <source>
        <dbReference type="Proteomes" id="UP000494301"/>
    </source>
</evidence>